<proteinExistence type="predicted"/>
<evidence type="ECO:0008006" key="4">
    <source>
        <dbReference type="Google" id="ProtNLM"/>
    </source>
</evidence>
<dbReference type="Gene3D" id="1.25.40.10">
    <property type="entry name" value="Tetratricopeptide repeat domain"/>
    <property type="match status" value="1"/>
</dbReference>
<sequence length="261" mass="28605">MINAFAKSRRAAWLGGALLGAAAGAATWFWAGTGQNTFTHLLLTALAAFVGVNIALYLARMIATREYQSRLLLLYEQLDPKAFLAAAEPLKNAPMNAGPRSTLLVHLANGWLYAGQPDRALEILNEIPTGPKTPETKGLVLGNQATCWLAQGNPDKAQSCMDELRRLVDSGACGKDFSAKARHTLAYLELCLAIHRGKRVNLQAMEKDFETSRSPFHKLDVQYRLALAARRCGDAERCARAQEYVSNFGQKTAYPVLLNEK</sequence>
<dbReference type="Proteomes" id="UP001477672">
    <property type="component" value="Unassembled WGS sequence"/>
</dbReference>
<reference evidence="2 3" key="1">
    <citation type="submission" date="2024-03" db="EMBL/GenBank/DDBJ databases">
        <title>Human intestinal bacterial collection.</title>
        <authorList>
            <person name="Pauvert C."/>
            <person name="Hitch T.C.A."/>
            <person name="Clavel T."/>
        </authorList>
    </citation>
    <scope>NUCLEOTIDE SEQUENCE [LARGE SCALE GENOMIC DNA]</scope>
    <source>
        <strain evidence="2 3">CLA-JM-H11</strain>
    </source>
</reference>
<keyword evidence="1" id="KW-0812">Transmembrane</keyword>
<dbReference type="RefSeq" id="WP_349217259.1">
    <property type="nucleotide sequence ID" value="NZ_JBBMFA010000116.1"/>
</dbReference>
<evidence type="ECO:0000256" key="1">
    <source>
        <dbReference type="SAM" id="Phobius"/>
    </source>
</evidence>
<gene>
    <name evidence="2" type="ORF">WMO24_15315</name>
</gene>
<dbReference type="EMBL" id="JBBMFA010000116">
    <property type="protein sequence ID" value="MEQ2521785.1"/>
    <property type="molecule type" value="Genomic_DNA"/>
</dbReference>
<protein>
    <recommendedName>
        <fullName evidence="4">Tetratricopeptide repeat protein</fullName>
    </recommendedName>
</protein>
<evidence type="ECO:0000313" key="3">
    <source>
        <dbReference type="Proteomes" id="UP001477672"/>
    </source>
</evidence>
<accession>A0ABV1GIV5</accession>
<keyword evidence="1" id="KW-0472">Membrane</keyword>
<evidence type="ECO:0000313" key="2">
    <source>
        <dbReference type="EMBL" id="MEQ2521785.1"/>
    </source>
</evidence>
<feature type="transmembrane region" description="Helical" evidence="1">
    <location>
        <begin position="37"/>
        <end position="59"/>
    </location>
</feature>
<comment type="caution">
    <text evidence="2">The sequence shown here is derived from an EMBL/GenBank/DDBJ whole genome shotgun (WGS) entry which is preliminary data.</text>
</comment>
<name>A0ABV1GIV5_9FIRM</name>
<dbReference type="InterPro" id="IPR011990">
    <property type="entry name" value="TPR-like_helical_dom_sf"/>
</dbReference>
<feature type="transmembrane region" description="Helical" evidence="1">
    <location>
        <begin position="12"/>
        <end position="31"/>
    </location>
</feature>
<organism evidence="2 3">
    <name type="scientific">Ruthenibacterium intestinale</name>
    <dbReference type="NCBI Taxonomy" id="3133163"/>
    <lineage>
        <taxon>Bacteria</taxon>
        <taxon>Bacillati</taxon>
        <taxon>Bacillota</taxon>
        <taxon>Clostridia</taxon>
        <taxon>Eubacteriales</taxon>
        <taxon>Oscillospiraceae</taxon>
        <taxon>Ruthenibacterium</taxon>
    </lineage>
</organism>
<keyword evidence="3" id="KW-1185">Reference proteome</keyword>
<dbReference type="SUPFAM" id="SSF48452">
    <property type="entry name" value="TPR-like"/>
    <property type="match status" value="1"/>
</dbReference>
<keyword evidence="1" id="KW-1133">Transmembrane helix</keyword>